<protein>
    <submittedName>
        <fullName evidence="2">Uncharacterized protein</fullName>
    </submittedName>
</protein>
<feature type="compositionally biased region" description="Low complexity" evidence="1">
    <location>
        <begin position="171"/>
        <end position="185"/>
    </location>
</feature>
<keyword evidence="3" id="KW-1185">Reference proteome</keyword>
<sequence length="210" mass="22044">MLPASSASSTPSATLKPSLSRTFINERYVSASAVPSQRVFLSSTHISSVVSPSWELVASSCRGRSSSTSIGISSTRIRCCSHEERPSLASSNASVSSWANGARVMTHLFPVSRRTGLQALSSSLARRGMKKWCSSSRSPSPRALRATLNVMCGSMASRLSMAGTKMGGGSSMPERASSSASESRGRAMYPAEASLRAAMTCRCDCGSTVT</sequence>
<feature type="region of interest" description="Disordered" evidence="1">
    <location>
        <begin position="163"/>
        <end position="185"/>
    </location>
</feature>
<organism evidence="2 3">
    <name type="scientific">Chaetomium strumarium</name>
    <dbReference type="NCBI Taxonomy" id="1170767"/>
    <lineage>
        <taxon>Eukaryota</taxon>
        <taxon>Fungi</taxon>
        <taxon>Dikarya</taxon>
        <taxon>Ascomycota</taxon>
        <taxon>Pezizomycotina</taxon>
        <taxon>Sordariomycetes</taxon>
        <taxon>Sordariomycetidae</taxon>
        <taxon>Sordariales</taxon>
        <taxon>Chaetomiaceae</taxon>
        <taxon>Chaetomium</taxon>
    </lineage>
</organism>
<evidence type="ECO:0000313" key="2">
    <source>
        <dbReference type="EMBL" id="KAK3307766.1"/>
    </source>
</evidence>
<accession>A0AAJ0GX40</accession>
<dbReference type="AlphaFoldDB" id="A0AAJ0GX40"/>
<proteinExistence type="predicted"/>
<dbReference type="Proteomes" id="UP001273166">
    <property type="component" value="Unassembled WGS sequence"/>
</dbReference>
<dbReference type="EMBL" id="JAUDZG010000002">
    <property type="protein sequence ID" value="KAK3307766.1"/>
    <property type="molecule type" value="Genomic_DNA"/>
</dbReference>
<gene>
    <name evidence="2" type="ORF">B0T15DRAFT_84515</name>
</gene>
<evidence type="ECO:0000313" key="3">
    <source>
        <dbReference type="Proteomes" id="UP001273166"/>
    </source>
</evidence>
<comment type="caution">
    <text evidence="2">The sequence shown here is derived from an EMBL/GenBank/DDBJ whole genome shotgun (WGS) entry which is preliminary data.</text>
</comment>
<reference evidence="2" key="1">
    <citation type="journal article" date="2023" name="Mol. Phylogenet. Evol.">
        <title>Genome-scale phylogeny and comparative genomics of the fungal order Sordariales.</title>
        <authorList>
            <person name="Hensen N."/>
            <person name="Bonometti L."/>
            <person name="Westerberg I."/>
            <person name="Brannstrom I.O."/>
            <person name="Guillou S."/>
            <person name="Cros-Aarteil S."/>
            <person name="Calhoun S."/>
            <person name="Haridas S."/>
            <person name="Kuo A."/>
            <person name="Mondo S."/>
            <person name="Pangilinan J."/>
            <person name="Riley R."/>
            <person name="LaButti K."/>
            <person name="Andreopoulos B."/>
            <person name="Lipzen A."/>
            <person name="Chen C."/>
            <person name="Yan M."/>
            <person name="Daum C."/>
            <person name="Ng V."/>
            <person name="Clum A."/>
            <person name="Steindorff A."/>
            <person name="Ohm R.A."/>
            <person name="Martin F."/>
            <person name="Silar P."/>
            <person name="Natvig D.O."/>
            <person name="Lalanne C."/>
            <person name="Gautier V."/>
            <person name="Ament-Velasquez S.L."/>
            <person name="Kruys A."/>
            <person name="Hutchinson M.I."/>
            <person name="Powell A.J."/>
            <person name="Barry K."/>
            <person name="Miller A.N."/>
            <person name="Grigoriev I.V."/>
            <person name="Debuchy R."/>
            <person name="Gladieux P."/>
            <person name="Hiltunen Thoren M."/>
            <person name="Johannesson H."/>
        </authorList>
    </citation>
    <scope>NUCLEOTIDE SEQUENCE</scope>
    <source>
        <strain evidence="2">CBS 333.67</strain>
    </source>
</reference>
<name>A0AAJ0GX40_9PEZI</name>
<dbReference type="RefSeq" id="XP_062723546.1">
    <property type="nucleotide sequence ID" value="XM_062871382.1"/>
</dbReference>
<reference evidence="2" key="2">
    <citation type="submission" date="2023-06" db="EMBL/GenBank/DDBJ databases">
        <authorList>
            <consortium name="Lawrence Berkeley National Laboratory"/>
            <person name="Mondo S.J."/>
            <person name="Hensen N."/>
            <person name="Bonometti L."/>
            <person name="Westerberg I."/>
            <person name="Brannstrom I.O."/>
            <person name="Guillou S."/>
            <person name="Cros-Aarteil S."/>
            <person name="Calhoun S."/>
            <person name="Haridas S."/>
            <person name="Kuo A."/>
            <person name="Pangilinan J."/>
            <person name="Riley R."/>
            <person name="Labutti K."/>
            <person name="Andreopoulos B."/>
            <person name="Lipzen A."/>
            <person name="Chen C."/>
            <person name="Yanf M."/>
            <person name="Daum C."/>
            <person name="Ng V."/>
            <person name="Clum A."/>
            <person name="Steindorff A."/>
            <person name="Ohm R."/>
            <person name="Martin F."/>
            <person name="Silar P."/>
            <person name="Natvig D."/>
            <person name="Lalanne C."/>
            <person name="Gautier V."/>
            <person name="Ament-Velasquez S.L."/>
            <person name="Kruys A."/>
            <person name="Hutchinson M.I."/>
            <person name="Powell A.J."/>
            <person name="Barry K."/>
            <person name="Miller A.N."/>
            <person name="Grigoriev I.V."/>
            <person name="Debuchy R."/>
            <person name="Gladieux P."/>
            <person name="Thoren M.H."/>
            <person name="Johannesson H."/>
        </authorList>
    </citation>
    <scope>NUCLEOTIDE SEQUENCE</scope>
    <source>
        <strain evidence="2">CBS 333.67</strain>
    </source>
</reference>
<evidence type="ECO:0000256" key="1">
    <source>
        <dbReference type="SAM" id="MobiDB-lite"/>
    </source>
</evidence>
<dbReference type="GeneID" id="87890211"/>